<dbReference type="EMBL" id="JBHTIU010000027">
    <property type="protein sequence ID" value="MFD0869064.1"/>
    <property type="molecule type" value="Genomic_DNA"/>
</dbReference>
<feature type="transmembrane region" description="Helical" evidence="5">
    <location>
        <begin position="242"/>
        <end position="262"/>
    </location>
</feature>
<feature type="transmembrane region" description="Helical" evidence="5">
    <location>
        <begin position="210"/>
        <end position="230"/>
    </location>
</feature>
<dbReference type="PANTHER" id="PTHR43471">
    <property type="entry name" value="ABC TRANSPORTER PERMEASE"/>
    <property type="match status" value="1"/>
</dbReference>
<evidence type="ECO:0000256" key="1">
    <source>
        <dbReference type="ARBA" id="ARBA00004141"/>
    </source>
</evidence>
<dbReference type="Pfam" id="PF12698">
    <property type="entry name" value="ABC2_membrane_3"/>
    <property type="match status" value="1"/>
</dbReference>
<feature type="transmembrane region" description="Helical" evidence="5">
    <location>
        <begin position="296"/>
        <end position="318"/>
    </location>
</feature>
<evidence type="ECO:0000256" key="4">
    <source>
        <dbReference type="ARBA" id="ARBA00023136"/>
    </source>
</evidence>
<dbReference type="InterPro" id="IPR013525">
    <property type="entry name" value="ABC2_TM"/>
</dbReference>
<organism evidence="7 8">
    <name type="scientific">Paenibacillus residui</name>
    <dbReference type="NCBI Taxonomy" id="629724"/>
    <lineage>
        <taxon>Bacteria</taxon>
        <taxon>Bacillati</taxon>
        <taxon>Bacillota</taxon>
        <taxon>Bacilli</taxon>
        <taxon>Bacillales</taxon>
        <taxon>Paenibacillaceae</taxon>
        <taxon>Paenibacillus</taxon>
    </lineage>
</organism>
<protein>
    <submittedName>
        <fullName evidence="7">ABC transporter permease</fullName>
    </submittedName>
</protein>
<keyword evidence="2 5" id="KW-0812">Transmembrane</keyword>
<dbReference type="RefSeq" id="WP_144932653.1">
    <property type="nucleotide sequence ID" value="NZ_JBHTIU010000027.1"/>
</dbReference>
<proteinExistence type="predicted"/>
<feature type="transmembrane region" description="Helical" evidence="5">
    <location>
        <begin position="134"/>
        <end position="153"/>
    </location>
</feature>
<keyword evidence="4 5" id="KW-0472">Membrane</keyword>
<feature type="transmembrane region" description="Helical" evidence="5">
    <location>
        <begin position="20"/>
        <end position="39"/>
    </location>
</feature>
<comment type="caution">
    <text evidence="7">The sequence shown here is derived from an EMBL/GenBank/DDBJ whole genome shotgun (WGS) entry which is preliminary data.</text>
</comment>
<feature type="domain" description="ABC-2 type transporter transmembrane" evidence="6">
    <location>
        <begin position="79"/>
        <end position="315"/>
    </location>
</feature>
<feature type="transmembrane region" description="Helical" evidence="5">
    <location>
        <begin position="174"/>
        <end position="198"/>
    </location>
</feature>
<evidence type="ECO:0000313" key="7">
    <source>
        <dbReference type="EMBL" id="MFD0869064.1"/>
    </source>
</evidence>
<name>A0ABW3D995_9BACL</name>
<keyword evidence="3 5" id="KW-1133">Transmembrane helix</keyword>
<evidence type="ECO:0000313" key="8">
    <source>
        <dbReference type="Proteomes" id="UP001597120"/>
    </source>
</evidence>
<keyword evidence="8" id="KW-1185">Reference proteome</keyword>
<accession>A0ABW3D995</accession>
<sequence>MNGMAQVFKNNVYRMMNRKAYLLLTLSITIAVMALAIYLTSALEMKGRIAVVGEPDSLPANVRQAYKVEPLDAAPPKSQLVRNKYDAVLTDQGNGSYSIEAIKGEPITAKLEQALAHPDRLVTADGKRGVGTNILGFLVMVILLEGFLFMTFFPEDKANGTFRRMLTSPVRAGSYLFAQCLFCWIIVYVPTFGLMAAASQLLHIDIGLGLLQYAWLLGLLALVATAFALFMSSWIENSDQMMTLAGSLILLTSLLSGSFYSFTPEGGMKWLVAVLPQKQFLTVVQALEREAAMEDWAWSVGYLLLLSGLFFLAGWGLCRKRLAEGRY</sequence>
<reference evidence="8" key="1">
    <citation type="journal article" date="2019" name="Int. J. Syst. Evol. Microbiol.">
        <title>The Global Catalogue of Microorganisms (GCM) 10K type strain sequencing project: providing services to taxonomists for standard genome sequencing and annotation.</title>
        <authorList>
            <consortium name="The Broad Institute Genomics Platform"/>
            <consortium name="The Broad Institute Genome Sequencing Center for Infectious Disease"/>
            <person name="Wu L."/>
            <person name="Ma J."/>
        </authorList>
    </citation>
    <scope>NUCLEOTIDE SEQUENCE [LARGE SCALE GENOMIC DNA]</scope>
    <source>
        <strain evidence="8">CCUG 57263</strain>
    </source>
</reference>
<evidence type="ECO:0000256" key="5">
    <source>
        <dbReference type="SAM" id="Phobius"/>
    </source>
</evidence>
<comment type="subcellular location">
    <subcellularLocation>
        <location evidence="1">Membrane</location>
        <topology evidence="1">Multi-pass membrane protein</topology>
    </subcellularLocation>
</comment>
<gene>
    <name evidence="7" type="ORF">ACFQ03_07870</name>
</gene>
<evidence type="ECO:0000259" key="6">
    <source>
        <dbReference type="Pfam" id="PF12698"/>
    </source>
</evidence>
<evidence type="ECO:0000256" key="3">
    <source>
        <dbReference type="ARBA" id="ARBA00022989"/>
    </source>
</evidence>
<evidence type="ECO:0000256" key="2">
    <source>
        <dbReference type="ARBA" id="ARBA00022692"/>
    </source>
</evidence>
<dbReference type="Proteomes" id="UP001597120">
    <property type="component" value="Unassembled WGS sequence"/>
</dbReference>